<accession>A0A919V837</accession>
<gene>
    <name evidence="1" type="ORF">Ssi02_30080</name>
</gene>
<sequence length="116" mass="12714">MNKVGMESYEAQLIDIVARLLETLPIPGLRIQKIRVEGAGAAEEIVLVFHRETPLGGRLGFRFPAWDESLGRTDADQWSAVVWANLDEAINATDWGSSIAPDPDGIAWIPPCEGED</sequence>
<evidence type="ECO:0000313" key="2">
    <source>
        <dbReference type="Proteomes" id="UP000606172"/>
    </source>
</evidence>
<reference evidence="1" key="1">
    <citation type="submission" date="2021-01" db="EMBL/GenBank/DDBJ databases">
        <title>Whole genome shotgun sequence of Sinosporangium siamense NBRC 109515.</title>
        <authorList>
            <person name="Komaki H."/>
            <person name="Tamura T."/>
        </authorList>
    </citation>
    <scope>NUCLEOTIDE SEQUENCE</scope>
    <source>
        <strain evidence="1">NBRC 109515</strain>
    </source>
</reference>
<dbReference type="RefSeq" id="WP_380659452.1">
    <property type="nucleotide sequence ID" value="NZ_JBHLZQ010000010.1"/>
</dbReference>
<comment type="caution">
    <text evidence="1">The sequence shown here is derived from an EMBL/GenBank/DDBJ whole genome shotgun (WGS) entry which is preliminary data.</text>
</comment>
<dbReference type="AlphaFoldDB" id="A0A919V837"/>
<proteinExistence type="predicted"/>
<keyword evidence="2" id="KW-1185">Reference proteome</keyword>
<name>A0A919V837_9ACTN</name>
<dbReference type="Proteomes" id="UP000606172">
    <property type="component" value="Unassembled WGS sequence"/>
</dbReference>
<protein>
    <submittedName>
        <fullName evidence="1">Uncharacterized protein</fullName>
    </submittedName>
</protein>
<dbReference type="EMBL" id="BOOW01000018">
    <property type="protein sequence ID" value="GII92777.1"/>
    <property type="molecule type" value="Genomic_DNA"/>
</dbReference>
<organism evidence="1 2">
    <name type="scientific">Sinosporangium siamense</name>
    <dbReference type="NCBI Taxonomy" id="1367973"/>
    <lineage>
        <taxon>Bacteria</taxon>
        <taxon>Bacillati</taxon>
        <taxon>Actinomycetota</taxon>
        <taxon>Actinomycetes</taxon>
        <taxon>Streptosporangiales</taxon>
        <taxon>Streptosporangiaceae</taxon>
        <taxon>Sinosporangium</taxon>
    </lineage>
</organism>
<evidence type="ECO:0000313" key="1">
    <source>
        <dbReference type="EMBL" id="GII92777.1"/>
    </source>
</evidence>